<dbReference type="AlphaFoldDB" id="A0A0C3EDU1"/>
<dbReference type="STRING" id="1036808.A0A0C3EDU1"/>
<name>A0A0C3EDU1_9AGAM</name>
<gene>
    <name evidence="2" type="ORF">SCLCIDRAFT_1211237</name>
</gene>
<feature type="region of interest" description="Disordered" evidence="1">
    <location>
        <begin position="157"/>
        <end position="184"/>
    </location>
</feature>
<dbReference type="InParanoid" id="A0A0C3EDU1"/>
<dbReference type="EMBL" id="KN822017">
    <property type="protein sequence ID" value="KIM66494.1"/>
    <property type="molecule type" value="Genomic_DNA"/>
</dbReference>
<dbReference type="HOGENOM" id="CLU_1195478_0_0_1"/>
<reference evidence="3" key="2">
    <citation type="submission" date="2015-01" db="EMBL/GenBank/DDBJ databases">
        <title>Evolutionary Origins and Diversification of the Mycorrhizal Mutualists.</title>
        <authorList>
            <consortium name="DOE Joint Genome Institute"/>
            <consortium name="Mycorrhizal Genomics Consortium"/>
            <person name="Kohler A."/>
            <person name="Kuo A."/>
            <person name="Nagy L.G."/>
            <person name="Floudas D."/>
            <person name="Copeland A."/>
            <person name="Barry K.W."/>
            <person name="Cichocki N."/>
            <person name="Veneault-Fourrey C."/>
            <person name="LaButti K."/>
            <person name="Lindquist E.A."/>
            <person name="Lipzen A."/>
            <person name="Lundell T."/>
            <person name="Morin E."/>
            <person name="Murat C."/>
            <person name="Riley R."/>
            <person name="Ohm R."/>
            <person name="Sun H."/>
            <person name="Tunlid A."/>
            <person name="Henrissat B."/>
            <person name="Grigoriev I.V."/>
            <person name="Hibbett D.S."/>
            <person name="Martin F."/>
        </authorList>
    </citation>
    <scope>NUCLEOTIDE SEQUENCE [LARGE SCALE GENOMIC DNA]</scope>
    <source>
        <strain evidence="3">Foug A</strain>
    </source>
</reference>
<proteinExistence type="predicted"/>
<dbReference type="Proteomes" id="UP000053989">
    <property type="component" value="Unassembled WGS sequence"/>
</dbReference>
<feature type="compositionally biased region" description="Low complexity" evidence="1">
    <location>
        <begin position="71"/>
        <end position="88"/>
    </location>
</feature>
<evidence type="ECO:0000313" key="2">
    <source>
        <dbReference type="EMBL" id="KIM66494.1"/>
    </source>
</evidence>
<dbReference type="OrthoDB" id="2693203at2759"/>
<feature type="region of interest" description="Disordered" evidence="1">
    <location>
        <begin position="69"/>
        <end position="90"/>
    </location>
</feature>
<keyword evidence="3" id="KW-1185">Reference proteome</keyword>
<reference evidence="2 3" key="1">
    <citation type="submission" date="2014-04" db="EMBL/GenBank/DDBJ databases">
        <authorList>
            <consortium name="DOE Joint Genome Institute"/>
            <person name="Kuo A."/>
            <person name="Kohler A."/>
            <person name="Nagy L.G."/>
            <person name="Floudas D."/>
            <person name="Copeland A."/>
            <person name="Barry K.W."/>
            <person name="Cichocki N."/>
            <person name="Veneault-Fourrey C."/>
            <person name="LaButti K."/>
            <person name="Lindquist E.A."/>
            <person name="Lipzen A."/>
            <person name="Lundell T."/>
            <person name="Morin E."/>
            <person name="Murat C."/>
            <person name="Sun H."/>
            <person name="Tunlid A."/>
            <person name="Henrissat B."/>
            <person name="Grigoriev I.V."/>
            <person name="Hibbett D.S."/>
            <person name="Martin F."/>
            <person name="Nordberg H.P."/>
            <person name="Cantor M.N."/>
            <person name="Hua S.X."/>
        </authorList>
    </citation>
    <scope>NUCLEOTIDE SEQUENCE [LARGE SCALE GENOMIC DNA]</scope>
    <source>
        <strain evidence="2 3">Foug A</strain>
    </source>
</reference>
<evidence type="ECO:0000256" key="1">
    <source>
        <dbReference type="SAM" id="MobiDB-lite"/>
    </source>
</evidence>
<protein>
    <submittedName>
        <fullName evidence="2">Uncharacterized protein</fullName>
    </submittedName>
</protein>
<evidence type="ECO:0000313" key="3">
    <source>
        <dbReference type="Proteomes" id="UP000053989"/>
    </source>
</evidence>
<organism evidence="2 3">
    <name type="scientific">Scleroderma citrinum Foug A</name>
    <dbReference type="NCBI Taxonomy" id="1036808"/>
    <lineage>
        <taxon>Eukaryota</taxon>
        <taxon>Fungi</taxon>
        <taxon>Dikarya</taxon>
        <taxon>Basidiomycota</taxon>
        <taxon>Agaricomycotina</taxon>
        <taxon>Agaricomycetes</taxon>
        <taxon>Agaricomycetidae</taxon>
        <taxon>Boletales</taxon>
        <taxon>Sclerodermatineae</taxon>
        <taxon>Sclerodermataceae</taxon>
        <taxon>Scleroderma</taxon>
    </lineage>
</organism>
<feature type="compositionally biased region" description="Low complexity" evidence="1">
    <location>
        <begin position="161"/>
        <end position="176"/>
    </location>
</feature>
<accession>A0A0C3EDU1</accession>
<sequence>MHSREQVMAGTLSPPSARSPQFAYKVKSLLPPSLPCGLTASSTFRNHRVIIASLLLPTAVAFGESRLSDHTSASESGSLSSQTSGMASERPAFHQCLSGDVPLKSIVDDLKDTSSDPVHASSFASFLQTRAIAPLAPPKSDIPTPFTKFVNIASPQLGATPRPVSTPSSGSSSYSDSESKLSPPPPSLDCAFTLFRACKVQTAYQDVQHCARLQRKQLRSTSRPLASSTVSE</sequence>